<dbReference type="Gene3D" id="3.40.50.1820">
    <property type="entry name" value="alpha/beta hydrolase"/>
    <property type="match status" value="1"/>
</dbReference>
<accession>A0A1F7UL55</accession>
<dbReference type="Proteomes" id="UP000176598">
    <property type="component" value="Unassembled WGS sequence"/>
</dbReference>
<dbReference type="AlphaFoldDB" id="A0A1F7UL55"/>
<reference evidence="3 4" key="1">
    <citation type="journal article" date="2016" name="Nat. Commun.">
        <title>Thousands of microbial genomes shed light on interconnected biogeochemical processes in an aquifer system.</title>
        <authorList>
            <person name="Anantharaman K."/>
            <person name="Brown C.T."/>
            <person name="Hug L.A."/>
            <person name="Sharon I."/>
            <person name="Castelle C.J."/>
            <person name="Probst A.J."/>
            <person name="Thomas B.C."/>
            <person name="Singh A."/>
            <person name="Wilkins M.J."/>
            <person name="Karaoz U."/>
            <person name="Brodie E.L."/>
            <person name="Williams K.H."/>
            <person name="Hubbard S.S."/>
            <person name="Banfield J.F."/>
        </authorList>
    </citation>
    <scope>NUCLEOTIDE SEQUENCE [LARGE SCALE GENOMIC DNA]</scope>
</reference>
<keyword evidence="1" id="KW-0378">Hydrolase</keyword>
<organism evidence="3 4">
    <name type="scientific">Candidatus Uhrbacteria bacterium RIFCSPHIGHO2_12_FULL_57_11</name>
    <dbReference type="NCBI Taxonomy" id="1802398"/>
    <lineage>
        <taxon>Bacteria</taxon>
        <taxon>Candidatus Uhriibacteriota</taxon>
    </lineage>
</organism>
<sequence>MAEKINITTEDGVQIVGLWEDAGATESGAVLLLHMMPATKESYADFQSKLKAAGISSLAIDFRGHGESVRTADGRNLDYKKFSDAEQQAKIKDLEAARSWLLEKGVEPSRLAVVGASIGANLALESLASHPEIPAGVILSPGLNYRGITTMPLVRALARDQNLYLVASTDDPESAEAVEKLAEVSLAETQVKIFKTAGHGTTMLEREPGFADGLAAWLAAAVK</sequence>
<dbReference type="EMBL" id="MGEG01000024">
    <property type="protein sequence ID" value="OGL78975.1"/>
    <property type="molecule type" value="Genomic_DNA"/>
</dbReference>
<dbReference type="PANTHER" id="PTHR22946:SF9">
    <property type="entry name" value="POLYKETIDE TRANSFERASE AF380"/>
    <property type="match status" value="1"/>
</dbReference>
<dbReference type="InterPro" id="IPR029058">
    <property type="entry name" value="AB_hydrolase_fold"/>
</dbReference>
<comment type="caution">
    <text evidence="3">The sequence shown here is derived from an EMBL/GenBank/DDBJ whole genome shotgun (WGS) entry which is preliminary data.</text>
</comment>
<proteinExistence type="predicted"/>
<dbReference type="Pfam" id="PF12146">
    <property type="entry name" value="Hydrolase_4"/>
    <property type="match status" value="1"/>
</dbReference>
<dbReference type="SUPFAM" id="SSF53474">
    <property type="entry name" value="alpha/beta-Hydrolases"/>
    <property type="match status" value="1"/>
</dbReference>
<protein>
    <recommendedName>
        <fullName evidence="2">Serine aminopeptidase S33 domain-containing protein</fullName>
    </recommendedName>
</protein>
<gene>
    <name evidence="3" type="ORF">A3F28_01600</name>
</gene>
<dbReference type="GO" id="GO:0052689">
    <property type="term" value="F:carboxylic ester hydrolase activity"/>
    <property type="evidence" value="ECO:0007669"/>
    <property type="project" value="UniProtKB-ARBA"/>
</dbReference>
<feature type="domain" description="Serine aminopeptidase S33" evidence="2">
    <location>
        <begin position="27"/>
        <end position="157"/>
    </location>
</feature>
<evidence type="ECO:0000313" key="3">
    <source>
        <dbReference type="EMBL" id="OGL78975.1"/>
    </source>
</evidence>
<evidence type="ECO:0000313" key="4">
    <source>
        <dbReference type="Proteomes" id="UP000176598"/>
    </source>
</evidence>
<dbReference type="InterPro" id="IPR050261">
    <property type="entry name" value="FrsA_esterase"/>
</dbReference>
<dbReference type="PANTHER" id="PTHR22946">
    <property type="entry name" value="DIENELACTONE HYDROLASE DOMAIN-CONTAINING PROTEIN-RELATED"/>
    <property type="match status" value="1"/>
</dbReference>
<dbReference type="InterPro" id="IPR022742">
    <property type="entry name" value="Hydrolase_4"/>
</dbReference>
<name>A0A1F7UL55_9BACT</name>
<evidence type="ECO:0000256" key="1">
    <source>
        <dbReference type="ARBA" id="ARBA00022801"/>
    </source>
</evidence>
<evidence type="ECO:0000259" key="2">
    <source>
        <dbReference type="Pfam" id="PF12146"/>
    </source>
</evidence>